<dbReference type="EMBL" id="AP025730">
    <property type="protein sequence ID" value="BDI08212.1"/>
    <property type="molecule type" value="Genomic_DNA"/>
</dbReference>
<dbReference type="PROSITE" id="PS50887">
    <property type="entry name" value="GGDEF"/>
    <property type="match status" value="1"/>
</dbReference>
<evidence type="ECO:0000313" key="5">
    <source>
        <dbReference type="Proteomes" id="UP001057498"/>
    </source>
</evidence>
<keyword evidence="5" id="KW-1185">Reference proteome</keyword>
<dbReference type="InterPro" id="IPR029787">
    <property type="entry name" value="Nucleotide_cyclase"/>
</dbReference>
<dbReference type="EC" id="2.7.7.65" evidence="1"/>
<dbReference type="InterPro" id="IPR050469">
    <property type="entry name" value="Diguanylate_Cyclase"/>
</dbReference>
<protein>
    <recommendedName>
        <fullName evidence="1">diguanylate cyclase</fullName>
        <ecNumber evidence="1">2.7.7.65</ecNumber>
    </recommendedName>
</protein>
<dbReference type="PANTHER" id="PTHR45138:SF9">
    <property type="entry name" value="DIGUANYLATE CYCLASE DGCM-RELATED"/>
    <property type="match status" value="1"/>
</dbReference>
<comment type="catalytic activity">
    <reaction evidence="2">
        <text>2 GTP = 3',3'-c-di-GMP + 2 diphosphate</text>
        <dbReference type="Rhea" id="RHEA:24898"/>
        <dbReference type="ChEBI" id="CHEBI:33019"/>
        <dbReference type="ChEBI" id="CHEBI:37565"/>
        <dbReference type="ChEBI" id="CHEBI:58805"/>
        <dbReference type="EC" id="2.7.7.65"/>
    </reaction>
</comment>
<evidence type="ECO:0000256" key="2">
    <source>
        <dbReference type="ARBA" id="ARBA00034247"/>
    </source>
</evidence>
<dbReference type="Pfam" id="PF00990">
    <property type="entry name" value="GGDEF"/>
    <property type="match status" value="1"/>
</dbReference>
<dbReference type="CDD" id="cd01949">
    <property type="entry name" value="GGDEF"/>
    <property type="match status" value="1"/>
</dbReference>
<dbReference type="Gene3D" id="3.30.70.270">
    <property type="match status" value="1"/>
</dbReference>
<reference evidence="4" key="1">
    <citation type="submission" date="2022-04" db="EMBL/GenBank/DDBJ databases">
        <title>Whole genome sequence of Sphaerotilus sp. FB-5.</title>
        <authorList>
            <person name="Takeda M."/>
            <person name="Narihara S."/>
            <person name="Akimoto M."/>
            <person name="Akimoto R."/>
            <person name="Nishiyashiki S."/>
            <person name="Murakami T."/>
        </authorList>
    </citation>
    <scope>NUCLEOTIDE SEQUENCE</scope>
    <source>
        <strain evidence="4">FB-5</strain>
    </source>
</reference>
<dbReference type="SMART" id="SM00267">
    <property type="entry name" value="GGDEF"/>
    <property type="match status" value="1"/>
</dbReference>
<dbReference type="Proteomes" id="UP001057498">
    <property type="component" value="Chromosome"/>
</dbReference>
<sequence>MTRSRDRGQVDASLLTALKDLLPLRRALLWRVLGEPGGRRAWQLVGSHAAGALVPAVDHLGGDAAEPLPYEQLALHVECFEQLGLVQLPVAAGHGVLLPTASEREVDGVVELELDGPLDAAQLRVVQTLLKIHRNFLGLLDYSERDTLTGLLNRKSFDETFLRATVLEATRIYGSAAPESQARRRGGLRRHWLGVLDIDHFKQVNDVHGHLIGDEVLLLVARILRSTFRFDDRLYRFGGEEFVVLLTAPDEAAAGIAFERLRVNLGSYSFPRVGRITGSIGYSDVRPGDTPQAAFERADRAVYHAKQHGRDQVQSQARLVDAGLLDESGIVGEIELF</sequence>
<evidence type="ECO:0000313" key="4">
    <source>
        <dbReference type="EMBL" id="BDI08212.1"/>
    </source>
</evidence>
<dbReference type="SUPFAM" id="SSF55073">
    <property type="entry name" value="Nucleotide cyclase"/>
    <property type="match status" value="1"/>
</dbReference>
<evidence type="ECO:0000259" key="3">
    <source>
        <dbReference type="PROSITE" id="PS50887"/>
    </source>
</evidence>
<gene>
    <name evidence="4" type="ORF">CATMQ487_51820</name>
</gene>
<feature type="domain" description="GGDEF" evidence="3">
    <location>
        <begin position="189"/>
        <end position="318"/>
    </location>
</feature>
<dbReference type="InterPro" id="IPR000160">
    <property type="entry name" value="GGDEF_dom"/>
</dbReference>
<organism evidence="4 5">
    <name type="scientific">Sphaerotilus microaerophilus</name>
    <dbReference type="NCBI Taxonomy" id="2914710"/>
    <lineage>
        <taxon>Bacteria</taxon>
        <taxon>Pseudomonadati</taxon>
        <taxon>Pseudomonadota</taxon>
        <taxon>Betaproteobacteria</taxon>
        <taxon>Burkholderiales</taxon>
        <taxon>Sphaerotilaceae</taxon>
        <taxon>Sphaerotilus</taxon>
    </lineage>
</organism>
<evidence type="ECO:0000256" key="1">
    <source>
        <dbReference type="ARBA" id="ARBA00012528"/>
    </source>
</evidence>
<dbReference type="InterPro" id="IPR043128">
    <property type="entry name" value="Rev_trsase/Diguanyl_cyclase"/>
</dbReference>
<accession>A0ABN6PVI3</accession>
<proteinExistence type="predicted"/>
<dbReference type="PANTHER" id="PTHR45138">
    <property type="entry name" value="REGULATORY COMPONENTS OF SENSORY TRANSDUCTION SYSTEM"/>
    <property type="match status" value="1"/>
</dbReference>
<dbReference type="NCBIfam" id="TIGR00254">
    <property type="entry name" value="GGDEF"/>
    <property type="match status" value="1"/>
</dbReference>
<name>A0ABN6PVI3_9BURK</name>